<gene>
    <name evidence="1" type="ORF">DBY38_12180</name>
</gene>
<reference evidence="1 2" key="1">
    <citation type="submission" date="2018-03" db="EMBL/GenBank/DDBJ databases">
        <title>The uncultured portion of the human microbiome is neutrally assembled.</title>
        <authorList>
            <person name="Jeraldo P."/>
            <person name="Boardman L."/>
            <person name="White B.A."/>
            <person name="Nelson H."/>
            <person name="Goldenfeld N."/>
            <person name="Chia N."/>
        </authorList>
    </citation>
    <scope>NUCLEOTIDE SEQUENCE [LARGE SCALE GENOMIC DNA]</scope>
    <source>
        <strain evidence="1">CIM:MAG 903</strain>
    </source>
</reference>
<sequence>MLNKRKVKDLYLEGYNAVEIAKELNVSTESVRKCIQRNFSNLKKEHLKSKAEKRDVARSLNHESNKYMSDRAFILKNRSIYKTLHNGDIVLKKEAYGIVTHDTPRRLVNENKCTY</sequence>
<dbReference type="GeneID" id="90544490"/>
<organism evidence="1 2">
    <name type="scientific">Clostridium cadaveris</name>
    <dbReference type="NCBI Taxonomy" id="1529"/>
    <lineage>
        <taxon>Bacteria</taxon>
        <taxon>Bacillati</taxon>
        <taxon>Bacillota</taxon>
        <taxon>Clostridia</taxon>
        <taxon>Eubacteriales</taxon>
        <taxon>Clostridiaceae</taxon>
        <taxon>Clostridium</taxon>
    </lineage>
</organism>
<comment type="caution">
    <text evidence="1">The sequence shown here is derived from an EMBL/GenBank/DDBJ whole genome shotgun (WGS) entry which is preliminary data.</text>
</comment>
<dbReference type="Gene3D" id="1.10.10.60">
    <property type="entry name" value="Homeodomain-like"/>
    <property type="match status" value="1"/>
</dbReference>
<dbReference type="RefSeq" id="WP_230028640.1">
    <property type="nucleotide sequence ID" value="NZ_CP076620.1"/>
</dbReference>
<dbReference type="EMBL" id="QAMZ01000052">
    <property type="protein sequence ID" value="PWL52071.1"/>
    <property type="molecule type" value="Genomic_DNA"/>
</dbReference>
<dbReference type="SUPFAM" id="SSF88659">
    <property type="entry name" value="Sigma3 and sigma4 domains of RNA polymerase sigma factors"/>
    <property type="match status" value="1"/>
</dbReference>
<protein>
    <submittedName>
        <fullName evidence="1">Helix-turn-helix domain containing protein</fullName>
    </submittedName>
</protein>
<accession>A0A316M1R4</accession>
<evidence type="ECO:0000313" key="1">
    <source>
        <dbReference type="EMBL" id="PWL52071.1"/>
    </source>
</evidence>
<name>A0A316M1R4_9CLOT</name>
<proteinExistence type="predicted"/>
<dbReference type="Proteomes" id="UP000246114">
    <property type="component" value="Unassembled WGS sequence"/>
</dbReference>
<dbReference type="InterPro" id="IPR013324">
    <property type="entry name" value="RNA_pol_sigma_r3/r4-like"/>
</dbReference>
<dbReference type="AlphaFoldDB" id="A0A316M1R4"/>
<evidence type="ECO:0000313" key="2">
    <source>
        <dbReference type="Proteomes" id="UP000246114"/>
    </source>
</evidence>